<sequence length="221" mass="24952">MEYLQWIVDFILHIDVHLAQLVAQYGVWIYGILFLILFCETGLVVTPFLPGDSLLFVAGALASLPSNDMNVHLMVALMVTAAILGDALNYTIGRLFGERLFSNPDSRIFRRSYLDKTHAFYERHGGKTIILARFVPIVRTFAPFVAGMGHMTYRHFAAYNVIGALLWVLSFTYAGYLFGNVPVVQENLKLLIVAIIVVSILPGVIEIWRHKRQARRAALRK</sequence>
<dbReference type="GO" id="GO:0005886">
    <property type="term" value="C:plasma membrane"/>
    <property type="evidence" value="ECO:0007669"/>
    <property type="project" value="UniProtKB-SubCell"/>
</dbReference>
<evidence type="ECO:0000256" key="3">
    <source>
        <dbReference type="ARBA" id="ARBA00022475"/>
    </source>
</evidence>
<evidence type="ECO:0000256" key="5">
    <source>
        <dbReference type="ARBA" id="ARBA00022989"/>
    </source>
</evidence>
<dbReference type="AlphaFoldDB" id="A0A2A7U1F6"/>
<evidence type="ECO:0000256" key="4">
    <source>
        <dbReference type="ARBA" id="ARBA00022692"/>
    </source>
</evidence>
<accession>A0A2A7U1F6</accession>
<feature type="domain" description="VTT" evidence="8">
    <location>
        <begin position="49"/>
        <end position="176"/>
    </location>
</feature>
<keyword evidence="6 7" id="KW-0472">Membrane</keyword>
<keyword evidence="3 7" id="KW-1003">Cell membrane</keyword>
<dbReference type="Pfam" id="PF09335">
    <property type="entry name" value="VTT_dom"/>
    <property type="match status" value="1"/>
</dbReference>
<dbReference type="InterPro" id="IPR058127">
    <property type="entry name" value="DedA"/>
</dbReference>
<evidence type="ECO:0000259" key="8">
    <source>
        <dbReference type="Pfam" id="PF09335"/>
    </source>
</evidence>
<keyword evidence="5 7" id="KW-1133">Transmembrane helix</keyword>
<dbReference type="RefSeq" id="WP_005288328.1">
    <property type="nucleotide sequence ID" value="NZ_AP028090.1"/>
</dbReference>
<comment type="caution">
    <text evidence="9">The sequence shown here is derived from an EMBL/GenBank/DDBJ whole genome shotgun (WGS) entry which is preliminary data.</text>
</comment>
<name>A0A2A7U1F6_EDWTA</name>
<dbReference type="PANTHER" id="PTHR30353:SF0">
    <property type="entry name" value="TRANSMEMBRANE PROTEIN"/>
    <property type="match status" value="1"/>
</dbReference>
<dbReference type="STRING" id="636.AAW15_04910"/>
<comment type="subcellular location">
    <subcellularLocation>
        <location evidence="1 7">Cell membrane</location>
        <topology evidence="1 7">Multi-pass membrane protein</topology>
    </subcellularLocation>
</comment>
<dbReference type="EMBL" id="PDDV01000013">
    <property type="protein sequence ID" value="PEH72127.1"/>
    <property type="molecule type" value="Genomic_DNA"/>
</dbReference>
<feature type="transmembrane region" description="Helical" evidence="7">
    <location>
        <begin position="156"/>
        <end position="178"/>
    </location>
</feature>
<organism evidence="9 10">
    <name type="scientific">Edwardsiella tarda</name>
    <dbReference type="NCBI Taxonomy" id="636"/>
    <lineage>
        <taxon>Bacteria</taxon>
        <taxon>Pseudomonadati</taxon>
        <taxon>Pseudomonadota</taxon>
        <taxon>Gammaproteobacteria</taxon>
        <taxon>Enterobacterales</taxon>
        <taxon>Hafniaceae</taxon>
        <taxon>Edwardsiella</taxon>
    </lineage>
</organism>
<dbReference type="GeneID" id="93124765"/>
<dbReference type="Proteomes" id="UP000219788">
    <property type="component" value="Unassembled WGS sequence"/>
</dbReference>
<dbReference type="OrthoDB" id="9813426at2"/>
<dbReference type="NCBIfam" id="NF008102">
    <property type="entry name" value="PRK10847.1"/>
    <property type="match status" value="1"/>
</dbReference>
<evidence type="ECO:0000313" key="10">
    <source>
        <dbReference type="Proteomes" id="UP000219788"/>
    </source>
</evidence>
<protein>
    <recommendedName>
        <fullName evidence="8">VTT domain-containing protein</fullName>
    </recommendedName>
</protein>
<evidence type="ECO:0000256" key="2">
    <source>
        <dbReference type="ARBA" id="ARBA00010792"/>
    </source>
</evidence>
<evidence type="ECO:0000256" key="1">
    <source>
        <dbReference type="ARBA" id="ARBA00004651"/>
    </source>
</evidence>
<dbReference type="InterPro" id="IPR032818">
    <property type="entry name" value="DedA-like"/>
</dbReference>
<gene>
    <name evidence="9" type="ORF">CRM76_09475</name>
</gene>
<feature type="transmembrane region" description="Helical" evidence="7">
    <location>
        <begin position="190"/>
        <end position="208"/>
    </location>
</feature>
<comment type="similarity">
    <text evidence="2 7">Belongs to the DedA family.</text>
</comment>
<evidence type="ECO:0000256" key="7">
    <source>
        <dbReference type="RuleBase" id="RU367016"/>
    </source>
</evidence>
<proteinExistence type="inferred from homology"/>
<feature type="transmembrane region" description="Helical" evidence="7">
    <location>
        <begin position="69"/>
        <end position="92"/>
    </location>
</feature>
<reference evidence="10" key="1">
    <citation type="submission" date="2017-09" db="EMBL/GenBank/DDBJ databases">
        <title>FDA dAtabase for Regulatory Grade micrObial Sequences (FDA-ARGOS): Supporting development and validation of Infectious Disease Dx tests.</title>
        <authorList>
            <person name="Goldberg B."/>
            <person name="Campos J."/>
            <person name="Tallon L."/>
            <person name="Sadzewicz L."/>
            <person name="Ott S."/>
            <person name="Zhao X."/>
            <person name="Nagaraj S."/>
            <person name="Vavikolanu K."/>
            <person name="Aluvathingal J."/>
            <person name="Nadendla S."/>
            <person name="Geyer C."/>
            <person name="Sichtig H."/>
        </authorList>
    </citation>
    <scope>NUCLEOTIDE SEQUENCE [LARGE SCALE GENOMIC DNA]</scope>
    <source>
        <strain evidence="10">FDAARGOS_370</strain>
    </source>
</reference>
<dbReference type="InterPro" id="IPR032816">
    <property type="entry name" value="VTT_dom"/>
</dbReference>
<feature type="transmembrane region" description="Helical" evidence="7">
    <location>
        <begin position="27"/>
        <end position="49"/>
    </location>
</feature>
<evidence type="ECO:0000313" key="9">
    <source>
        <dbReference type="EMBL" id="PEH72127.1"/>
    </source>
</evidence>
<dbReference type="PANTHER" id="PTHR30353">
    <property type="entry name" value="INNER MEMBRANE PROTEIN DEDA-RELATED"/>
    <property type="match status" value="1"/>
</dbReference>
<evidence type="ECO:0000256" key="6">
    <source>
        <dbReference type="ARBA" id="ARBA00023136"/>
    </source>
</evidence>
<keyword evidence="4 7" id="KW-0812">Transmembrane</keyword>